<keyword evidence="9" id="KW-1185">Reference proteome</keyword>
<dbReference type="CDD" id="cd06173">
    <property type="entry name" value="MFS_MefA_like"/>
    <property type="match status" value="1"/>
</dbReference>
<gene>
    <name evidence="8" type="ORF">HNR30_006491</name>
</gene>
<feature type="domain" description="Major facilitator superfamily (MFS) profile" evidence="7">
    <location>
        <begin position="12"/>
        <end position="401"/>
    </location>
</feature>
<keyword evidence="3 6" id="KW-0812">Transmembrane</keyword>
<dbReference type="AlphaFoldDB" id="A0A7W0HTH2"/>
<dbReference type="RefSeq" id="WP_312894791.1">
    <property type="nucleotide sequence ID" value="NZ_BAABAM010000004.1"/>
</dbReference>
<dbReference type="GO" id="GO:0022857">
    <property type="term" value="F:transmembrane transporter activity"/>
    <property type="evidence" value="ECO:0007669"/>
    <property type="project" value="InterPro"/>
</dbReference>
<organism evidence="8 9">
    <name type="scientific">Nonomuraea soli</name>
    <dbReference type="NCBI Taxonomy" id="1032476"/>
    <lineage>
        <taxon>Bacteria</taxon>
        <taxon>Bacillati</taxon>
        <taxon>Actinomycetota</taxon>
        <taxon>Actinomycetes</taxon>
        <taxon>Streptosporangiales</taxon>
        <taxon>Streptosporangiaceae</taxon>
        <taxon>Nonomuraea</taxon>
    </lineage>
</organism>
<dbReference type="SUPFAM" id="SSF103473">
    <property type="entry name" value="MFS general substrate transporter"/>
    <property type="match status" value="1"/>
</dbReference>
<reference evidence="8 9" key="1">
    <citation type="submission" date="2020-07" db="EMBL/GenBank/DDBJ databases">
        <title>Genomic Encyclopedia of Type Strains, Phase IV (KMG-IV): sequencing the most valuable type-strain genomes for metagenomic binning, comparative biology and taxonomic classification.</title>
        <authorList>
            <person name="Goeker M."/>
        </authorList>
    </citation>
    <scope>NUCLEOTIDE SEQUENCE [LARGE SCALE GENOMIC DNA]</scope>
    <source>
        <strain evidence="8 9">DSM 45533</strain>
    </source>
</reference>
<feature type="transmembrane region" description="Helical" evidence="6">
    <location>
        <begin position="91"/>
        <end position="113"/>
    </location>
</feature>
<sequence length="401" mass="41811">MADHPPLRRNRPFQLLWIGGAVSQLGVELTKLAMPLLVLALTSSPGLAGLVTGAKVAATVLVQLPAGVWVDRWDRRRTLITAQALQLANAVLLAVLVMTGLLDAWQFLVFGIVDGACQAFTEPARTTAIRAIVPPQQLATAYAQEESRNHAARLLGPPLGGLLYGIARAVPFVLDAVTYLVALVFTVMAKVPRRPEVAAPPQRMHRALGESFAWLWRQRGLREATLLVNALNLLGGAFMIPLIVLVTERGGDARVTGAVMAGIGIGGLAGALLSARIGRLLPPGPLMVAVVAVFGACLLVMALPFGPWWPLLPLMVLSVTTPALNVVLSVVTTRLVPEDMIGRVSSVLGVLGRGLAPIGPVLGGALAGVLGGARSVALIGVVILVTAGVAISSRALRGFTG</sequence>
<feature type="transmembrane region" description="Helical" evidence="6">
    <location>
        <begin position="286"/>
        <end position="305"/>
    </location>
</feature>
<dbReference type="EMBL" id="JACDUR010000006">
    <property type="protein sequence ID" value="MBA2895119.1"/>
    <property type="molecule type" value="Genomic_DNA"/>
</dbReference>
<name>A0A7W0HTH2_9ACTN</name>
<dbReference type="GO" id="GO:0005886">
    <property type="term" value="C:plasma membrane"/>
    <property type="evidence" value="ECO:0007669"/>
    <property type="project" value="UniProtKB-SubCell"/>
</dbReference>
<feature type="transmembrane region" description="Helical" evidence="6">
    <location>
        <begin position="311"/>
        <end position="336"/>
    </location>
</feature>
<keyword evidence="5 6" id="KW-0472">Membrane</keyword>
<keyword evidence="4 6" id="KW-1133">Transmembrane helix</keyword>
<dbReference type="InterPro" id="IPR036259">
    <property type="entry name" value="MFS_trans_sf"/>
</dbReference>
<evidence type="ECO:0000256" key="4">
    <source>
        <dbReference type="ARBA" id="ARBA00022989"/>
    </source>
</evidence>
<dbReference type="PANTHER" id="PTHR23513:SF11">
    <property type="entry name" value="STAPHYLOFERRIN A TRANSPORTER"/>
    <property type="match status" value="1"/>
</dbReference>
<feature type="transmembrane region" description="Helical" evidence="6">
    <location>
        <begin position="15"/>
        <end position="41"/>
    </location>
</feature>
<dbReference type="InterPro" id="IPR020846">
    <property type="entry name" value="MFS_dom"/>
</dbReference>
<feature type="transmembrane region" description="Helical" evidence="6">
    <location>
        <begin position="47"/>
        <end position="70"/>
    </location>
</feature>
<dbReference type="Gene3D" id="1.20.1250.20">
    <property type="entry name" value="MFS general substrate transporter like domains"/>
    <property type="match status" value="1"/>
</dbReference>
<feature type="transmembrane region" description="Helical" evidence="6">
    <location>
        <begin position="253"/>
        <end position="274"/>
    </location>
</feature>
<evidence type="ECO:0000256" key="1">
    <source>
        <dbReference type="ARBA" id="ARBA00004651"/>
    </source>
</evidence>
<dbReference type="InterPro" id="IPR011701">
    <property type="entry name" value="MFS"/>
</dbReference>
<comment type="subcellular location">
    <subcellularLocation>
        <location evidence="1">Cell membrane</location>
        <topology evidence="1">Multi-pass membrane protein</topology>
    </subcellularLocation>
</comment>
<dbReference type="Proteomes" id="UP000530928">
    <property type="component" value="Unassembled WGS sequence"/>
</dbReference>
<feature type="transmembrane region" description="Helical" evidence="6">
    <location>
        <begin position="162"/>
        <end position="185"/>
    </location>
</feature>
<accession>A0A7W0HTH2</accession>
<proteinExistence type="predicted"/>
<feature type="transmembrane region" description="Helical" evidence="6">
    <location>
        <begin position="348"/>
        <end position="370"/>
    </location>
</feature>
<feature type="transmembrane region" description="Helical" evidence="6">
    <location>
        <begin position="226"/>
        <end position="247"/>
    </location>
</feature>
<evidence type="ECO:0000256" key="5">
    <source>
        <dbReference type="ARBA" id="ARBA00023136"/>
    </source>
</evidence>
<feature type="transmembrane region" description="Helical" evidence="6">
    <location>
        <begin position="376"/>
        <end position="396"/>
    </location>
</feature>
<dbReference type="PROSITE" id="PS50850">
    <property type="entry name" value="MFS"/>
    <property type="match status" value="1"/>
</dbReference>
<keyword evidence="2" id="KW-1003">Cell membrane</keyword>
<evidence type="ECO:0000256" key="3">
    <source>
        <dbReference type="ARBA" id="ARBA00022692"/>
    </source>
</evidence>
<evidence type="ECO:0000313" key="8">
    <source>
        <dbReference type="EMBL" id="MBA2895119.1"/>
    </source>
</evidence>
<protein>
    <submittedName>
        <fullName evidence="8">MFS family permease</fullName>
    </submittedName>
</protein>
<evidence type="ECO:0000259" key="7">
    <source>
        <dbReference type="PROSITE" id="PS50850"/>
    </source>
</evidence>
<evidence type="ECO:0000256" key="6">
    <source>
        <dbReference type="SAM" id="Phobius"/>
    </source>
</evidence>
<comment type="caution">
    <text evidence="8">The sequence shown here is derived from an EMBL/GenBank/DDBJ whole genome shotgun (WGS) entry which is preliminary data.</text>
</comment>
<evidence type="ECO:0000256" key="2">
    <source>
        <dbReference type="ARBA" id="ARBA00022475"/>
    </source>
</evidence>
<dbReference type="PANTHER" id="PTHR23513">
    <property type="entry name" value="INTEGRAL MEMBRANE EFFLUX PROTEIN-RELATED"/>
    <property type="match status" value="1"/>
</dbReference>
<evidence type="ECO:0000313" key="9">
    <source>
        <dbReference type="Proteomes" id="UP000530928"/>
    </source>
</evidence>
<dbReference type="Pfam" id="PF07690">
    <property type="entry name" value="MFS_1"/>
    <property type="match status" value="1"/>
</dbReference>